<evidence type="ECO:0000256" key="8">
    <source>
        <dbReference type="ARBA" id="ARBA00022909"/>
    </source>
</evidence>
<dbReference type="PANTHER" id="PTHR20941">
    <property type="entry name" value="FOLATE SYNTHESIS PROTEINS"/>
    <property type="match status" value="1"/>
</dbReference>
<dbReference type="EC" id="2.5.1.15" evidence="4"/>
<sequence precursor="true">MRESASVGAHLINDVRAFSKPGALKAAANIQLPICLMHMSDMPTSMKKAPHYENIVLEITTFLKEKVLECQNAGIKKNKILLDPGFGFGKSLSHNYHLLSRLSSFHHLGLPLLVGMSRKSMIGKVLNTSTGQRVSGSVACAVIAALQGVKIIRAHDVKQTAQAIRIVEATLLEKETYFQ</sequence>
<dbReference type="Gene3D" id="3.20.20.20">
    <property type="entry name" value="Dihydropteroate synthase-like"/>
    <property type="match status" value="1"/>
</dbReference>
<comment type="cofactor">
    <cofactor evidence="2">
        <name>Mg(2+)</name>
        <dbReference type="ChEBI" id="CHEBI:18420"/>
    </cofactor>
</comment>
<evidence type="ECO:0000256" key="5">
    <source>
        <dbReference type="ARBA" id="ARBA00022679"/>
    </source>
</evidence>
<keyword evidence="5" id="KW-0808">Transferase</keyword>
<dbReference type="EMBL" id="CP003547">
    <property type="protein sequence ID" value="AFP85874.1"/>
    <property type="molecule type" value="Genomic_DNA"/>
</dbReference>
<evidence type="ECO:0000313" key="10">
    <source>
        <dbReference type="EMBL" id="AFP85874.1"/>
    </source>
</evidence>
<dbReference type="GO" id="GO:0004156">
    <property type="term" value="F:dihydropteroate synthase activity"/>
    <property type="evidence" value="ECO:0007669"/>
    <property type="project" value="UniProtKB-EC"/>
</dbReference>
<dbReference type="InterPro" id="IPR011005">
    <property type="entry name" value="Dihydropteroate_synth-like_sf"/>
</dbReference>
<evidence type="ECO:0000256" key="1">
    <source>
        <dbReference type="ARBA" id="ARBA00000012"/>
    </source>
</evidence>
<keyword evidence="6" id="KW-0479">Metal-binding</keyword>
<dbReference type="PANTHER" id="PTHR20941:SF1">
    <property type="entry name" value="FOLIC ACID SYNTHESIS PROTEIN FOL1"/>
    <property type="match status" value="1"/>
</dbReference>
<comment type="pathway">
    <text evidence="3">Cofactor biosynthesis; tetrahydrofolate biosynthesis; 7,8-dihydrofolate from 2-amino-4-hydroxy-6-hydroxymethyl-7,8-dihydropteridine diphosphate and 4-aminobenzoate: step 1/2.</text>
</comment>
<keyword evidence="7" id="KW-0460">Magnesium</keyword>
<dbReference type="KEGG" id="sehc:A35E_00589"/>
<evidence type="ECO:0000256" key="2">
    <source>
        <dbReference type="ARBA" id="ARBA00001946"/>
    </source>
</evidence>
<gene>
    <name evidence="10" type="ORF">A35E_00589</name>
</gene>
<dbReference type="Proteomes" id="UP000003937">
    <property type="component" value="Chromosome"/>
</dbReference>
<feature type="domain" description="Pterin-binding" evidence="9">
    <location>
        <begin position="1"/>
        <end position="165"/>
    </location>
</feature>
<evidence type="ECO:0000259" key="9">
    <source>
        <dbReference type="PROSITE" id="PS50972"/>
    </source>
</evidence>
<organism evidence="10 11">
    <name type="scientific">secondary endosymbiont of Heteropsylla cubana</name>
    <dbReference type="NCBI Taxonomy" id="134287"/>
    <lineage>
        <taxon>Bacteria</taxon>
        <taxon>Pseudomonadati</taxon>
        <taxon>Pseudomonadota</taxon>
        <taxon>Gammaproteobacteria</taxon>
        <taxon>Enterobacterales</taxon>
        <taxon>Enterobacteriaceae</taxon>
        <taxon>aphid secondary symbionts</taxon>
    </lineage>
</organism>
<dbReference type="AlphaFoldDB" id="J7GTK7"/>
<evidence type="ECO:0000256" key="7">
    <source>
        <dbReference type="ARBA" id="ARBA00022842"/>
    </source>
</evidence>
<dbReference type="GO" id="GO:0005829">
    <property type="term" value="C:cytosol"/>
    <property type="evidence" value="ECO:0007669"/>
    <property type="project" value="TreeGrafter"/>
</dbReference>
<name>J7GTK7_9ENTR</name>
<dbReference type="PROSITE" id="PS50972">
    <property type="entry name" value="PTERIN_BINDING"/>
    <property type="match status" value="1"/>
</dbReference>
<dbReference type="GO" id="GO:0046656">
    <property type="term" value="P:folic acid biosynthetic process"/>
    <property type="evidence" value="ECO:0007669"/>
    <property type="project" value="UniProtKB-KW"/>
</dbReference>
<accession>J7GTK7</accession>
<dbReference type="GO" id="GO:0046872">
    <property type="term" value="F:metal ion binding"/>
    <property type="evidence" value="ECO:0007669"/>
    <property type="project" value="UniProtKB-KW"/>
</dbReference>
<dbReference type="InterPro" id="IPR000489">
    <property type="entry name" value="Pterin-binding_dom"/>
</dbReference>
<evidence type="ECO:0000256" key="4">
    <source>
        <dbReference type="ARBA" id="ARBA00012458"/>
    </source>
</evidence>
<proteinExistence type="predicted"/>
<dbReference type="PATRIC" id="fig|134287.3.peg.560"/>
<evidence type="ECO:0000313" key="11">
    <source>
        <dbReference type="Proteomes" id="UP000003937"/>
    </source>
</evidence>
<dbReference type="SUPFAM" id="SSF51717">
    <property type="entry name" value="Dihydropteroate synthetase-like"/>
    <property type="match status" value="1"/>
</dbReference>
<dbReference type="Pfam" id="PF00809">
    <property type="entry name" value="Pterin_bind"/>
    <property type="match status" value="1"/>
</dbReference>
<keyword evidence="11" id="KW-1185">Reference proteome</keyword>
<dbReference type="NCBIfam" id="TIGR01496">
    <property type="entry name" value="DHPS"/>
    <property type="match status" value="1"/>
</dbReference>
<reference evidence="10 11" key="1">
    <citation type="journal article" date="2012" name="Mol. Biol. Evol.">
        <title>Genome reduction and co-evolution between the primary and secondary bacterial symbionts of psyllids.</title>
        <authorList>
            <person name="Sloan D.B."/>
            <person name="Moran N.A."/>
        </authorList>
    </citation>
    <scope>NUCLEOTIDE SEQUENCE [LARGE SCALE GENOMIC DNA]</scope>
    <source>
        <strain evidence="10">Hcub_S</strain>
    </source>
</reference>
<dbReference type="STRING" id="134287.A35E_00589"/>
<dbReference type="GO" id="GO:0046654">
    <property type="term" value="P:tetrahydrofolate biosynthetic process"/>
    <property type="evidence" value="ECO:0007669"/>
    <property type="project" value="TreeGrafter"/>
</dbReference>
<comment type="catalytic activity">
    <reaction evidence="1">
        <text>(7,8-dihydropterin-6-yl)methyl diphosphate + 4-aminobenzoate = 7,8-dihydropteroate + diphosphate</text>
        <dbReference type="Rhea" id="RHEA:19949"/>
        <dbReference type="ChEBI" id="CHEBI:17836"/>
        <dbReference type="ChEBI" id="CHEBI:17839"/>
        <dbReference type="ChEBI" id="CHEBI:33019"/>
        <dbReference type="ChEBI" id="CHEBI:72950"/>
        <dbReference type="EC" id="2.5.1.15"/>
    </reaction>
</comment>
<protein>
    <recommendedName>
        <fullName evidence="4">dihydropteroate synthase</fullName>
        <ecNumber evidence="4">2.5.1.15</ecNumber>
    </recommendedName>
</protein>
<dbReference type="HOGENOM" id="CLU_008023_0_3_6"/>
<evidence type="ECO:0000256" key="6">
    <source>
        <dbReference type="ARBA" id="ARBA00022723"/>
    </source>
</evidence>
<dbReference type="InterPro" id="IPR006390">
    <property type="entry name" value="DHP_synth_dom"/>
</dbReference>
<keyword evidence="8" id="KW-0289">Folate biosynthesis</keyword>
<dbReference type="InterPro" id="IPR045031">
    <property type="entry name" value="DHP_synth-like"/>
</dbReference>
<evidence type="ECO:0000256" key="3">
    <source>
        <dbReference type="ARBA" id="ARBA00004763"/>
    </source>
</evidence>